<dbReference type="SUPFAM" id="SSF56349">
    <property type="entry name" value="DNA breaking-rejoining enzymes"/>
    <property type="match status" value="1"/>
</dbReference>
<evidence type="ECO:0000313" key="8">
    <source>
        <dbReference type="EMBL" id="VEH84740.1"/>
    </source>
</evidence>
<feature type="domain" description="Tyr recombinase" evidence="6">
    <location>
        <begin position="222"/>
        <end position="433"/>
    </location>
</feature>
<keyword evidence="2" id="KW-0229">DNA integration</keyword>
<dbReference type="Proteomes" id="UP000054859">
    <property type="component" value="Unassembled WGS sequence"/>
</dbReference>
<dbReference type="PATRIC" id="fig|45056.6.peg.100"/>
<sequence>MILAGYLKVKKKIVNCCLLFLTLRCLNLATLLLVMKTTLLPLFDNIDHLHKNALHAVLPGEQFRTDFNYTLNFLKSYNGSLGTFNSYRREVERLLQWCWVIRKNTLPHIKREDIEQFVKFCQNPPQTWISLKKVPRFLEKEGMRVPNPDWRPFVVTLSKTARKNGETVSLNKFNLSQGAIQEIFAILSTFFNFLIAEEYLVSNPVALIRQKSKFIRKRQQTAPIRRLSLMQWDAVLRSAENLAQENPEKHERTRFIISILYGMYLRISELAASDRWIPTMNDFAKDSNGSWWFTTVGKGNKERQIAVSEAMLESLTRWRLFLGLTPLPSPADNSPLLPKIRGTGPMSDTAPLRRIVQHCFDLAGDLLRKENQQEEADTLKAATVHWLRHTGISEDVKIRPREHVRDDAGHSSSATTDRYIDVELQARYQSAKKKSIVPG</sequence>
<keyword evidence="9" id="KW-1185">Reference proteome</keyword>
<dbReference type="InterPro" id="IPR002104">
    <property type="entry name" value="Integrase_catalytic"/>
</dbReference>
<evidence type="ECO:0000313" key="7">
    <source>
        <dbReference type="EMBL" id="KTC65438.1"/>
    </source>
</evidence>
<evidence type="ECO:0000259" key="6">
    <source>
        <dbReference type="PROSITE" id="PS51898"/>
    </source>
</evidence>
<dbReference type="CDD" id="cd00397">
    <property type="entry name" value="DNA_BRE_C"/>
    <property type="match status" value="1"/>
</dbReference>
<dbReference type="Gene3D" id="1.10.443.10">
    <property type="entry name" value="Intergrase catalytic core"/>
    <property type="match status" value="1"/>
</dbReference>
<dbReference type="InterPro" id="IPR013762">
    <property type="entry name" value="Integrase-like_cat_sf"/>
</dbReference>
<keyword evidence="4" id="KW-0233">DNA recombination</keyword>
<evidence type="ECO:0000313" key="10">
    <source>
        <dbReference type="Proteomes" id="UP000281170"/>
    </source>
</evidence>
<geneLocation type="plasmid" evidence="8 10">
    <name>9</name>
</geneLocation>
<dbReference type="AlphaFoldDB" id="A0A0W0R336"/>
<dbReference type="InterPro" id="IPR010998">
    <property type="entry name" value="Integrase_recombinase_N"/>
</dbReference>
<organism evidence="7 9">
    <name type="scientific">Legionella adelaidensis</name>
    <dbReference type="NCBI Taxonomy" id="45056"/>
    <lineage>
        <taxon>Bacteria</taxon>
        <taxon>Pseudomonadati</taxon>
        <taxon>Pseudomonadota</taxon>
        <taxon>Gammaproteobacteria</taxon>
        <taxon>Legionellales</taxon>
        <taxon>Legionellaceae</taxon>
        <taxon>Legionella</taxon>
    </lineage>
</organism>
<accession>A0A0W0R336</accession>
<evidence type="ECO:0000256" key="3">
    <source>
        <dbReference type="ARBA" id="ARBA00023125"/>
    </source>
</evidence>
<dbReference type="GO" id="GO:0005737">
    <property type="term" value="C:cytoplasm"/>
    <property type="evidence" value="ECO:0007669"/>
    <property type="project" value="UniProtKB-SubCell"/>
</dbReference>
<reference evidence="8 10" key="2">
    <citation type="submission" date="2018-12" db="EMBL/GenBank/DDBJ databases">
        <authorList>
            <consortium name="Pathogen Informatics"/>
        </authorList>
    </citation>
    <scope>NUCLEOTIDE SEQUENCE [LARGE SCALE GENOMIC DNA]</scope>
    <source>
        <strain evidence="8 10">NCTC12735</strain>
        <plasmid evidence="10">9</plasmid>
    </source>
</reference>
<dbReference type="PANTHER" id="PTHR30349">
    <property type="entry name" value="PHAGE INTEGRASE-RELATED"/>
    <property type="match status" value="1"/>
</dbReference>
<proteinExistence type="predicted"/>
<dbReference type="PANTHER" id="PTHR30349:SF77">
    <property type="entry name" value="TYROSINE RECOMBINASE XERC"/>
    <property type="match status" value="1"/>
</dbReference>
<protein>
    <submittedName>
        <fullName evidence="7">Site specific recombinase, phage integrase</fullName>
    </submittedName>
    <submittedName>
        <fullName evidence="8">Site-specific recombinase</fullName>
    </submittedName>
</protein>
<dbReference type="PROSITE" id="PS51898">
    <property type="entry name" value="TYR_RECOMBINASE"/>
    <property type="match status" value="1"/>
</dbReference>
<dbReference type="GO" id="GO:0015074">
    <property type="term" value="P:DNA integration"/>
    <property type="evidence" value="ECO:0007669"/>
    <property type="project" value="UniProtKB-KW"/>
</dbReference>
<dbReference type="Gene3D" id="1.10.150.130">
    <property type="match status" value="1"/>
</dbReference>
<keyword evidence="8" id="KW-0614">Plasmid</keyword>
<keyword evidence="5" id="KW-0812">Transmembrane</keyword>
<dbReference type="InterPro" id="IPR050090">
    <property type="entry name" value="Tyrosine_recombinase_XerCD"/>
</dbReference>
<gene>
    <name evidence="8" type="primary">xerD</name>
    <name evidence="7" type="ORF">Lade_0096</name>
    <name evidence="8" type="ORF">NCTC12735_00359</name>
</gene>
<keyword evidence="5" id="KW-1133">Transmembrane helix</keyword>
<evidence type="ECO:0000313" key="9">
    <source>
        <dbReference type="Proteomes" id="UP000054859"/>
    </source>
</evidence>
<dbReference type="STRING" id="45056.Lade_0096"/>
<evidence type="ECO:0000256" key="2">
    <source>
        <dbReference type="ARBA" id="ARBA00022908"/>
    </source>
</evidence>
<keyword evidence="5" id="KW-0472">Membrane</keyword>
<dbReference type="KEGG" id="ladl:NCTC12735_00359"/>
<dbReference type="EMBL" id="LR134418">
    <property type="protein sequence ID" value="VEH84740.1"/>
    <property type="molecule type" value="Genomic_DNA"/>
</dbReference>
<dbReference type="Proteomes" id="UP000281170">
    <property type="component" value="Plasmid 9"/>
</dbReference>
<dbReference type="GO" id="GO:0003677">
    <property type="term" value="F:DNA binding"/>
    <property type="evidence" value="ECO:0007669"/>
    <property type="project" value="UniProtKB-KW"/>
</dbReference>
<keyword evidence="3" id="KW-0238">DNA-binding</keyword>
<reference evidence="7 9" key="1">
    <citation type="submission" date="2015-11" db="EMBL/GenBank/DDBJ databases">
        <title>Identification of large and diverse effector repertoires of 38 Legionella species.</title>
        <authorList>
            <person name="Burstein D."/>
            <person name="Amaro F."/>
            <person name="Zusman T."/>
            <person name="Lifshitz Z."/>
            <person name="Cohen O."/>
            <person name="Gilbert J.A."/>
            <person name="Pupko T."/>
            <person name="Shuman H.A."/>
            <person name="Segal G."/>
        </authorList>
    </citation>
    <scope>NUCLEOTIDE SEQUENCE [LARGE SCALE GENOMIC DNA]</scope>
    <source>
        <strain evidence="7 9">1762-AUS-E</strain>
    </source>
</reference>
<name>A0A0W0R336_9GAMM</name>
<comment type="subcellular location">
    <subcellularLocation>
        <location evidence="1">Cytoplasm</location>
    </subcellularLocation>
</comment>
<evidence type="ECO:0000256" key="1">
    <source>
        <dbReference type="ARBA" id="ARBA00004496"/>
    </source>
</evidence>
<dbReference type="GO" id="GO:0006310">
    <property type="term" value="P:DNA recombination"/>
    <property type="evidence" value="ECO:0007669"/>
    <property type="project" value="UniProtKB-KW"/>
</dbReference>
<evidence type="ECO:0000256" key="4">
    <source>
        <dbReference type="ARBA" id="ARBA00023172"/>
    </source>
</evidence>
<evidence type="ECO:0000256" key="5">
    <source>
        <dbReference type="SAM" id="Phobius"/>
    </source>
</evidence>
<dbReference type="EMBL" id="LNKA01000001">
    <property type="protein sequence ID" value="KTC65438.1"/>
    <property type="molecule type" value="Genomic_DNA"/>
</dbReference>
<feature type="transmembrane region" description="Helical" evidence="5">
    <location>
        <begin position="12"/>
        <end position="35"/>
    </location>
</feature>
<dbReference type="InterPro" id="IPR011010">
    <property type="entry name" value="DNA_brk_join_enz"/>
</dbReference>